<dbReference type="Ensembl" id="ENSGACT00000027140.2">
    <property type="protein sequence ID" value="ENSGACP00000027088.2"/>
    <property type="gene ID" value="ENSGACG00000020483.2"/>
</dbReference>
<dbReference type="eggNOG" id="ENOG502SJDC">
    <property type="taxonomic scope" value="Eukaryota"/>
</dbReference>
<feature type="compositionally biased region" description="Acidic residues" evidence="2">
    <location>
        <begin position="170"/>
        <end position="193"/>
    </location>
</feature>
<dbReference type="PANTHER" id="PTHR14882:SF3">
    <property type="entry name" value="COILED-COIL DOMAIN CONTAINING 92B"/>
    <property type="match status" value="1"/>
</dbReference>
<dbReference type="PANTHER" id="PTHR14882">
    <property type="entry name" value="COILED-COIL DOMAIN-CONTAINING 74A"/>
    <property type="match status" value="1"/>
</dbReference>
<sequence>MDAGKLERQVASVERGIAFLKQEHLAMLAGLQLEITHLRRRCHGQSTGDLFPDRSTEEEEAELAARCEAAQRLLQEQQCMMVTTRGELRAGRARASALGRSLREEERHFLEELKRRSHKITLLSRELHRQNVTTTTLCHELHTARLKLYQQQRGTESGAEGEEEPRTTEEGEEDRDDEGDECEEDEDYEEEGSDWLLSPPPPASPSQREPKCSIQYNPDRAKRNSAITDFF</sequence>
<evidence type="ECO:0000259" key="3">
    <source>
        <dbReference type="Pfam" id="PF14916"/>
    </source>
</evidence>
<evidence type="ECO:0000313" key="4">
    <source>
        <dbReference type="Ensembl" id="ENSGACP00000027088.2"/>
    </source>
</evidence>
<dbReference type="Bgee" id="ENSGACG00000020483">
    <property type="expression patterns" value="Expressed in diencephalon and 2 other cell types or tissues"/>
</dbReference>
<reference evidence="4" key="2">
    <citation type="submission" date="2025-08" db="UniProtKB">
        <authorList>
            <consortium name="Ensembl"/>
        </authorList>
    </citation>
    <scope>IDENTIFICATION</scope>
</reference>
<dbReference type="InterPro" id="IPR039496">
    <property type="entry name" value="CCDC92/74_N"/>
</dbReference>
<dbReference type="OMA" id="LEDQQCM"/>
<reference evidence="4 5" key="1">
    <citation type="journal article" date="2021" name="G3 (Bethesda)">
        <title>Improved contiguity of the threespine stickleback genome using long-read sequencing.</title>
        <authorList>
            <person name="Nath S."/>
            <person name="Shaw D.E."/>
            <person name="White M.A."/>
        </authorList>
    </citation>
    <scope>NUCLEOTIDE SEQUENCE [LARGE SCALE GENOMIC DNA]</scope>
    <source>
        <strain evidence="4 5">Lake Benthic</strain>
    </source>
</reference>
<proteinExistence type="predicted"/>
<dbReference type="InParanoid" id="G3QB22"/>
<organism evidence="4 5">
    <name type="scientific">Gasterosteus aculeatus aculeatus</name>
    <name type="common">three-spined stickleback</name>
    <dbReference type="NCBI Taxonomy" id="481459"/>
    <lineage>
        <taxon>Eukaryota</taxon>
        <taxon>Metazoa</taxon>
        <taxon>Chordata</taxon>
        <taxon>Craniata</taxon>
        <taxon>Vertebrata</taxon>
        <taxon>Euteleostomi</taxon>
        <taxon>Actinopterygii</taxon>
        <taxon>Neopterygii</taxon>
        <taxon>Teleostei</taxon>
        <taxon>Neoteleostei</taxon>
        <taxon>Acanthomorphata</taxon>
        <taxon>Eupercaria</taxon>
        <taxon>Perciformes</taxon>
        <taxon>Cottioidei</taxon>
        <taxon>Gasterosteales</taxon>
        <taxon>Gasterosteidae</taxon>
        <taxon>Gasterosteus</taxon>
    </lineage>
</organism>
<evidence type="ECO:0000256" key="2">
    <source>
        <dbReference type="SAM" id="MobiDB-lite"/>
    </source>
</evidence>
<dbReference type="STRING" id="69293.ENSGACP00000027088"/>
<feature type="domain" description="CCDC92/74 N-terminal" evidence="3">
    <location>
        <begin position="7"/>
        <end position="43"/>
    </location>
</feature>
<dbReference type="Pfam" id="PF14916">
    <property type="entry name" value="CCDC92"/>
    <property type="match status" value="1"/>
</dbReference>
<name>G3QB22_GASAC</name>
<protein>
    <submittedName>
        <fullName evidence="4">Coiled-coil domain containing 92Bb</fullName>
    </submittedName>
</protein>
<keyword evidence="5" id="KW-1185">Reference proteome</keyword>
<dbReference type="AlphaFoldDB" id="G3QB22"/>
<evidence type="ECO:0000256" key="1">
    <source>
        <dbReference type="ARBA" id="ARBA00023054"/>
    </source>
</evidence>
<keyword evidence="1" id="KW-0175">Coiled coil</keyword>
<dbReference type="Proteomes" id="UP000007635">
    <property type="component" value="Chromosome VII"/>
</dbReference>
<dbReference type="InterPro" id="IPR040370">
    <property type="entry name" value="CCDC74A/CCDC74B/CCDC92"/>
</dbReference>
<dbReference type="GeneTree" id="ENSGT00430000031027"/>
<reference evidence="4" key="3">
    <citation type="submission" date="2025-09" db="UniProtKB">
        <authorList>
            <consortium name="Ensembl"/>
        </authorList>
    </citation>
    <scope>IDENTIFICATION</scope>
</reference>
<evidence type="ECO:0000313" key="5">
    <source>
        <dbReference type="Proteomes" id="UP000007635"/>
    </source>
</evidence>
<accession>G3QB22</accession>
<feature type="region of interest" description="Disordered" evidence="2">
    <location>
        <begin position="151"/>
        <end position="231"/>
    </location>
</feature>